<dbReference type="GO" id="GO:0009927">
    <property type="term" value="F:histidine phosphotransfer kinase activity"/>
    <property type="evidence" value="ECO:0007669"/>
    <property type="project" value="TreeGrafter"/>
</dbReference>
<evidence type="ECO:0000259" key="9">
    <source>
        <dbReference type="PROSITE" id="PS50109"/>
    </source>
</evidence>
<feature type="domain" description="Histidine kinase" evidence="9">
    <location>
        <begin position="420"/>
        <end position="639"/>
    </location>
</feature>
<dbReference type="InterPro" id="IPR036097">
    <property type="entry name" value="HisK_dim/P_sf"/>
</dbReference>
<evidence type="ECO:0000256" key="6">
    <source>
        <dbReference type="PROSITE-ProRule" id="PRU00339"/>
    </source>
</evidence>
<dbReference type="InterPro" id="IPR019734">
    <property type="entry name" value="TPR_rpt"/>
</dbReference>
<dbReference type="SUPFAM" id="SSF55874">
    <property type="entry name" value="ATPase domain of HSP90 chaperone/DNA topoisomerase II/histidine kinase"/>
    <property type="match status" value="1"/>
</dbReference>
<dbReference type="Gene3D" id="3.30.565.10">
    <property type="entry name" value="Histidine kinase-like ATPase, C-terminal domain"/>
    <property type="match status" value="1"/>
</dbReference>
<reference evidence="11" key="1">
    <citation type="submission" date="2016-11" db="EMBL/GenBank/DDBJ databases">
        <authorList>
            <person name="Varghese N."/>
            <person name="Submissions S."/>
        </authorList>
    </citation>
    <scope>NUCLEOTIDE SEQUENCE [LARGE SCALE GENOMIC DNA]</scope>
    <source>
        <strain evidence="11">DSM 26134</strain>
    </source>
</reference>
<dbReference type="EMBL" id="FRAA01000009">
    <property type="protein sequence ID" value="SHK81953.1"/>
    <property type="molecule type" value="Genomic_DNA"/>
</dbReference>
<dbReference type="GO" id="GO:0005886">
    <property type="term" value="C:plasma membrane"/>
    <property type="evidence" value="ECO:0007669"/>
    <property type="project" value="TreeGrafter"/>
</dbReference>
<proteinExistence type="predicted"/>
<feature type="chain" id="PRO_5013268977" description="histidine kinase" evidence="8">
    <location>
        <begin position="20"/>
        <end position="639"/>
    </location>
</feature>
<dbReference type="SMART" id="SM00028">
    <property type="entry name" value="TPR"/>
    <property type="match status" value="4"/>
</dbReference>
<dbReference type="InterPro" id="IPR004358">
    <property type="entry name" value="Sig_transdc_His_kin-like_C"/>
</dbReference>
<protein>
    <recommendedName>
        <fullName evidence="2">histidine kinase</fullName>
        <ecNumber evidence="2">2.7.13.3</ecNumber>
    </recommendedName>
</protein>
<dbReference type="SMART" id="SM00387">
    <property type="entry name" value="HATPase_c"/>
    <property type="match status" value="1"/>
</dbReference>
<evidence type="ECO:0000256" key="2">
    <source>
        <dbReference type="ARBA" id="ARBA00012438"/>
    </source>
</evidence>
<dbReference type="Gene3D" id="1.25.40.10">
    <property type="entry name" value="Tetratricopeptide repeat domain"/>
    <property type="match status" value="1"/>
</dbReference>
<dbReference type="SUPFAM" id="SSF47384">
    <property type="entry name" value="Homodimeric domain of signal transducing histidine kinase"/>
    <property type="match status" value="1"/>
</dbReference>
<keyword evidence="8" id="KW-0732">Signal</keyword>
<dbReference type="GO" id="GO:0000155">
    <property type="term" value="F:phosphorelay sensor kinase activity"/>
    <property type="evidence" value="ECO:0007669"/>
    <property type="project" value="InterPro"/>
</dbReference>
<evidence type="ECO:0000256" key="5">
    <source>
        <dbReference type="ARBA" id="ARBA00022777"/>
    </source>
</evidence>
<dbReference type="SUPFAM" id="SSF48452">
    <property type="entry name" value="TPR-like"/>
    <property type="match status" value="2"/>
</dbReference>
<feature type="transmembrane region" description="Helical" evidence="7">
    <location>
        <begin position="360"/>
        <end position="380"/>
    </location>
</feature>
<dbReference type="SMART" id="SM00388">
    <property type="entry name" value="HisKA"/>
    <property type="match status" value="1"/>
</dbReference>
<keyword evidence="7" id="KW-1133">Transmembrane helix</keyword>
<dbReference type="InterPro" id="IPR003594">
    <property type="entry name" value="HATPase_dom"/>
</dbReference>
<comment type="catalytic activity">
    <reaction evidence="1">
        <text>ATP + protein L-histidine = ADP + protein N-phospho-L-histidine.</text>
        <dbReference type="EC" id="2.7.13.3"/>
    </reaction>
</comment>
<dbReference type="Pfam" id="PF02518">
    <property type="entry name" value="HATPase_c"/>
    <property type="match status" value="1"/>
</dbReference>
<keyword evidence="7" id="KW-0472">Membrane</keyword>
<dbReference type="InterPro" id="IPR036890">
    <property type="entry name" value="HATPase_C_sf"/>
</dbReference>
<evidence type="ECO:0000256" key="4">
    <source>
        <dbReference type="ARBA" id="ARBA00022679"/>
    </source>
</evidence>
<evidence type="ECO:0000313" key="11">
    <source>
        <dbReference type="Proteomes" id="UP000184474"/>
    </source>
</evidence>
<keyword evidence="7" id="KW-0812">Transmembrane</keyword>
<dbReference type="Gene3D" id="1.10.287.130">
    <property type="match status" value="1"/>
</dbReference>
<dbReference type="PROSITE" id="PS50005">
    <property type="entry name" value="TPR"/>
    <property type="match status" value="1"/>
</dbReference>
<keyword evidence="3" id="KW-0597">Phosphoprotein</keyword>
<keyword evidence="4" id="KW-0808">Transferase</keyword>
<dbReference type="EC" id="2.7.13.3" evidence="2"/>
<accession>A0A1M6VKB6</accession>
<dbReference type="Pfam" id="PF00512">
    <property type="entry name" value="HisKA"/>
    <property type="match status" value="1"/>
</dbReference>
<dbReference type="PROSITE" id="PS50109">
    <property type="entry name" value="HIS_KIN"/>
    <property type="match status" value="1"/>
</dbReference>
<feature type="repeat" description="TPR" evidence="6">
    <location>
        <begin position="123"/>
        <end position="156"/>
    </location>
</feature>
<evidence type="ECO:0000256" key="7">
    <source>
        <dbReference type="SAM" id="Phobius"/>
    </source>
</evidence>
<organism evidence="10 11">
    <name type="scientific">Reichenbachiella agariperforans</name>
    <dbReference type="NCBI Taxonomy" id="156994"/>
    <lineage>
        <taxon>Bacteria</taxon>
        <taxon>Pseudomonadati</taxon>
        <taxon>Bacteroidota</taxon>
        <taxon>Cytophagia</taxon>
        <taxon>Cytophagales</taxon>
        <taxon>Reichenbachiellaceae</taxon>
        <taxon>Reichenbachiella</taxon>
    </lineage>
</organism>
<dbReference type="InterPro" id="IPR011990">
    <property type="entry name" value="TPR-like_helical_dom_sf"/>
</dbReference>
<dbReference type="AlphaFoldDB" id="A0A1M6VKB6"/>
<dbReference type="InterPro" id="IPR003661">
    <property type="entry name" value="HisK_dim/P_dom"/>
</dbReference>
<sequence>MTKLALVLWMVIASQSLFGQGSSPLEKIDSLHVLLQSSSHKDLVDIYNEISWNYRNIHIDSTIYYADKAYELSTSLNYPLGLSKSLNFKGVAYRNQSNFLKALSCFFDALKHAEQSRNLVQISYTLINIGNIYVFQTNYEGAIDYFEKALINANKLEDIDLIAYCHVNLGRSYVGLKNYIDGEKHLKHALELRIEQKNDEGITITRVDLANLYILDGKYDRAESLLLQNLKDVKSLSHQTTLAYSYLNLAKIALHKNDLNKAKKYAKQSLSVCEANRIKKIESDILNLLSSIYEADGNATQSLYYLQQFIIQKDSIFNEESTRKIESLHASYAAEKKEAETKFLKQQTELNLLVIHRQKIIIWLAVIISILFLGLAITALKAAKDRKKMTFQIEKQKEDAFKHNNSLIDLNHEKNNLIRILSHDLRAPINNVKGLTMVHMSNHNFDKEDRDMLDHIVTESDRLLNMITKILNVEALEEETKNYRSDKINVAFVAEQVIDNYRSAGKQKNIQFTYDLGKKARHILGDQLQLHQTMENLMSNAIKFSPKNTTIHVQITSFENDKKLRISFKDQGPGLTDEDKSKIFKKFQTLSAKPTGDEQSTGLGLSIAKQYVEQMEGAIWVESTYGEGTTFHIEFAQVQ</sequence>
<evidence type="ECO:0000313" key="10">
    <source>
        <dbReference type="EMBL" id="SHK81953.1"/>
    </source>
</evidence>
<evidence type="ECO:0000256" key="3">
    <source>
        <dbReference type="ARBA" id="ARBA00022553"/>
    </source>
</evidence>
<evidence type="ECO:0000256" key="1">
    <source>
        <dbReference type="ARBA" id="ARBA00000085"/>
    </source>
</evidence>
<dbReference type="Proteomes" id="UP000184474">
    <property type="component" value="Unassembled WGS sequence"/>
</dbReference>
<dbReference type="PANTHER" id="PTHR43047:SF72">
    <property type="entry name" value="OSMOSENSING HISTIDINE PROTEIN KINASE SLN1"/>
    <property type="match status" value="1"/>
</dbReference>
<keyword evidence="6" id="KW-0802">TPR repeat</keyword>
<keyword evidence="5 10" id="KW-0418">Kinase</keyword>
<feature type="signal peptide" evidence="8">
    <location>
        <begin position="1"/>
        <end position="19"/>
    </location>
</feature>
<dbReference type="PANTHER" id="PTHR43047">
    <property type="entry name" value="TWO-COMPONENT HISTIDINE PROTEIN KINASE"/>
    <property type="match status" value="1"/>
</dbReference>
<dbReference type="CDD" id="cd00082">
    <property type="entry name" value="HisKA"/>
    <property type="match status" value="1"/>
</dbReference>
<dbReference type="STRING" id="156994.SAMN04488028_10989"/>
<gene>
    <name evidence="10" type="ORF">SAMN04488028_10989</name>
</gene>
<name>A0A1M6VKB6_REIAG</name>
<dbReference type="Pfam" id="PF13181">
    <property type="entry name" value="TPR_8"/>
    <property type="match status" value="1"/>
</dbReference>
<dbReference type="RefSeq" id="WP_084190654.1">
    <property type="nucleotide sequence ID" value="NZ_FRAA01000009.1"/>
</dbReference>
<keyword evidence="11" id="KW-1185">Reference proteome</keyword>
<dbReference type="Pfam" id="PF13424">
    <property type="entry name" value="TPR_12"/>
    <property type="match status" value="2"/>
</dbReference>
<dbReference type="InterPro" id="IPR005467">
    <property type="entry name" value="His_kinase_dom"/>
</dbReference>
<dbReference type="FunFam" id="3.30.565.10:FF:000006">
    <property type="entry name" value="Sensor histidine kinase WalK"/>
    <property type="match status" value="1"/>
</dbReference>
<dbReference type="PRINTS" id="PR00344">
    <property type="entry name" value="BCTRLSENSOR"/>
</dbReference>
<evidence type="ECO:0000256" key="8">
    <source>
        <dbReference type="SAM" id="SignalP"/>
    </source>
</evidence>